<feature type="transmembrane region" description="Helical" evidence="8">
    <location>
        <begin position="117"/>
        <end position="135"/>
    </location>
</feature>
<feature type="transmembrane region" description="Helical" evidence="8">
    <location>
        <begin position="270"/>
        <end position="292"/>
    </location>
</feature>
<reference evidence="10" key="1">
    <citation type="submission" date="2016-10" db="EMBL/GenBank/DDBJ databases">
        <authorList>
            <person name="Varghese N."/>
            <person name="Submissions S."/>
        </authorList>
    </citation>
    <scope>NUCLEOTIDE SEQUENCE [LARGE SCALE GENOMIC DNA]</scope>
    <source>
        <strain evidence="10">IBRC-M10078</strain>
    </source>
</reference>
<feature type="transmembrane region" description="Helical" evidence="8">
    <location>
        <begin position="189"/>
        <end position="206"/>
    </location>
</feature>
<dbReference type="PANTHER" id="PTHR34975:SF2">
    <property type="entry name" value="SPORE GERMINATION PROTEIN A2"/>
    <property type="match status" value="1"/>
</dbReference>
<comment type="subcellular location">
    <subcellularLocation>
        <location evidence="1">Membrane</location>
        <topology evidence="1">Multi-pass membrane protein</topology>
    </subcellularLocation>
</comment>
<feature type="transmembrane region" description="Helical" evidence="8">
    <location>
        <begin position="12"/>
        <end position="29"/>
    </location>
</feature>
<dbReference type="Gene3D" id="1.20.1740.10">
    <property type="entry name" value="Amino acid/polyamine transporter I"/>
    <property type="match status" value="1"/>
</dbReference>
<evidence type="ECO:0000256" key="5">
    <source>
        <dbReference type="ARBA" id="ARBA00022692"/>
    </source>
</evidence>
<evidence type="ECO:0000256" key="7">
    <source>
        <dbReference type="ARBA" id="ARBA00023136"/>
    </source>
</evidence>
<keyword evidence="10" id="KW-1185">Reference proteome</keyword>
<keyword evidence="4" id="KW-0309">Germination</keyword>
<evidence type="ECO:0000313" key="9">
    <source>
        <dbReference type="EMBL" id="SDP92476.1"/>
    </source>
</evidence>
<dbReference type="OrthoDB" id="2380240at2"/>
<evidence type="ECO:0000256" key="8">
    <source>
        <dbReference type="SAM" id="Phobius"/>
    </source>
</evidence>
<feature type="transmembrane region" description="Helical" evidence="8">
    <location>
        <begin position="304"/>
        <end position="322"/>
    </location>
</feature>
<evidence type="ECO:0000313" key="10">
    <source>
        <dbReference type="Proteomes" id="UP000199159"/>
    </source>
</evidence>
<feature type="transmembrane region" description="Helical" evidence="8">
    <location>
        <begin position="218"/>
        <end position="238"/>
    </location>
</feature>
<dbReference type="NCBIfam" id="TIGR00912">
    <property type="entry name" value="2A0309"/>
    <property type="match status" value="1"/>
</dbReference>
<gene>
    <name evidence="9" type="ORF">SAMN05216565_11320</name>
</gene>
<dbReference type="Proteomes" id="UP000199159">
    <property type="component" value="Unassembled WGS sequence"/>
</dbReference>
<dbReference type="RefSeq" id="WP_090858204.1">
    <property type="nucleotide sequence ID" value="NZ_FNJU01000013.1"/>
</dbReference>
<evidence type="ECO:0000256" key="1">
    <source>
        <dbReference type="ARBA" id="ARBA00004141"/>
    </source>
</evidence>
<sequence>MINDRFKISPYLVFFIISTNQIGVGVLGFQRIISKSAGNDSWIAIILAGIGVHIILFLMYRMLEESEGDIVSIHQRALGKWIGNSMSVIFLLLVASESLVVIRTYLEVIQVWMFPEINVWIFTLFLLLLVTYIIFGGFRTITGICFFSIILPAYLFFTVVFPLEFSHFRNLLPILDHSVLELAKATKDMSLSVIGFEVLFIIYPFIKNPEKSKKWAHLGVMYTTFVYLVFGLTALVFFSHAQLDKQIWATLSMWKIVELPIVERFEYVGIASWLLVIIPNVCLSLWGSSRLIKRLFNLKQKVSLWFLSLIVLIACGLLTNRSEINIVLDAYSRIGFYFIYGYIPCLFLLSVIMNKVRRRE</sequence>
<protein>
    <submittedName>
        <fullName evidence="9">Spore germination protein (Amino acid permease)</fullName>
    </submittedName>
</protein>
<proteinExistence type="inferred from homology"/>
<feature type="transmembrane region" description="Helical" evidence="8">
    <location>
        <begin position="81"/>
        <end position="105"/>
    </location>
</feature>
<evidence type="ECO:0000256" key="4">
    <source>
        <dbReference type="ARBA" id="ARBA00022544"/>
    </source>
</evidence>
<keyword evidence="5 8" id="KW-0812">Transmembrane</keyword>
<evidence type="ECO:0000256" key="2">
    <source>
        <dbReference type="ARBA" id="ARBA00007998"/>
    </source>
</evidence>
<dbReference type="GO" id="GO:0009847">
    <property type="term" value="P:spore germination"/>
    <property type="evidence" value="ECO:0007669"/>
    <property type="project" value="InterPro"/>
</dbReference>
<dbReference type="Pfam" id="PF03845">
    <property type="entry name" value="Spore_permease"/>
    <property type="match status" value="1"/>
</dbReference>
<keyword evidence="3" id="KW-0813">Transport</keyword>
<feature type="transmembrane region" description="Helical" evidence="8">
    <location>
        <begin position="142"/>
        <end position="163"/>
    </location>
</feature>
<name>A0A1H0WQC8_9BACI</name>
<keyword evidence="6 8" id="KW-1133">Transmembrane helix</keyword>
<dbReference type="GO" id="GO:0016020">
    <property type="term" value="C:membrane"/>
    <property type="evidence" value="ECO:0007669"/>
    <property type="project" value="UniProtKB-SubCell"/>
</dbReference>
<dbReference type="AlphaFoldDB" id="A0A1H0WQC8"/>
<feature type="transmembrane region" description="Helical" evidence="8">
    <location>
        <begin position="334"/>
        <end position="353"/>
    </location>
</feature>
<accession>A0A1H0WQC8</accession>
<dbReference type="PANTHER" id="PTHR34975">
    <property type="entry name" value="SPORE GERMINATION PROTEIN A2"/>
    <property type="match status" value="1"/>
</dbReference>
<evidence type="ECO:0000256" key="6">
    <source>
        <dbReference type="ARBA" id="ARBA00022989"/>
    </source>
</evidence>
<keyword evidence="7 8" id="KW-0472">Membrane</keyword>
<feature type="transmembrane region" description="Helical" evidence="8">
    <location>
        <begin position="41"/>
        <end position="60"/>
    </location>
</feature>
<dbReference type="STRING" id="930152.SAMN05216565_11320"/>
<comment type="similarity">
    <text evidence="2">Belongs to the amino acid-polyamine-organocation (APC) superfamily. Spore germination protein (SGP) (TC 2.A.3.9) family.</text>
</comment>
<dbReference type="InterPro" id="IPR004761">
    <property type="entry name" value="Spore_GerAB"/>
</dbReference>
<dbReference type="EMBL" id="FNJU01000013">
    <property type="protein sequence ID" value="SDP92476.1"/>
    <property type="molecule type" value="Genomic_DNA"/>
</dbReference>
<organism evidence="9 10">
    <name type="scientific">Litchfieldia salsa</name>
    <dbReference type="NCBI Taxonomy" id="930152"/>
    <lineage>
        <taxon>Bacteria</taxon>
        <taxon>Bacillati</taxon>
        <taxon>Bacillota</taxon>
        <taxon>Bacilli</taxon>
        <taxon>Bacillales</taxon>
        <taxon>Bacillaceae</taxon>
        <taxon>Litchfieldia</taxon>
    </lineage>
</organism>
<evidence type="ECO:0000256" key="3">
    <source>
        <dbReference type="ARBA" id="ARBA00022448"/>
    </source>
</evidence>